<feature type="binding site" evidence="6">
    <location>
        <position position="78"/>
    </location>
    <ligand>
        <name>Na(+)</name>
        <dbReference type="ChEBI" id="CHEBI:29101"/>
        <label>1</label>
    </ligand>
</feature>
<keyword evidence="6" id="KW-0479">Metal-binding</keyword>
<feature type="binding site" evidence="6">
    <location>
        <position position="79"/>
    </location>
    <ligand>
        <name>Na(+)</name>
        <dbReference type="ChEBI" id="CHEBI:29101"/>
        <label>1</label>
    </ligand>
</feature>
<feature type="binding site" evidence="6">
    <location>
        <position position="76"/>
    </location>
    <ligand>
        <name>Na(+)</name>
        <dbReference type="ChEBI" id="CHEBI:29101"/>
        <label>1</label>
    </ligand>
</feature>
<dbReference type="GO" id="GO:0046872">
    <property type="term" value="F:metal ion binding"/>
    <property type="evidence" value="ECO:0007669"/>
    <property type="project" value="UniProtKB-KW"/>
</dbReference>
<dbReference type="Ensembl" id="ENSPTET00000013219.1">
    <property type="protein sequence ID" value="ENSPTEP00000008683.1"/>
    <property type="gene ID" value="ENSPTEG00000009842.1"/>
</dbReference>
<evidence type="ECO:0000256" key="4">
    <source>
        <dbReference type="ARBA" id="ARBA00022989"/>
    </source>
</evidence>
<accession>A0A8C9LK43</accession>
<proteinExistence type="predicted"/>
<evidence type="ECO:0000256" key="2">
    <source>
        <dbReference type="ARBA" id="ARBA00022448"/>
    </source>
</evidence>
<evidence type="ECO:0000313" key="8">
    <source>
        <dbReference type="Proteomes" id="UP000694416"/>
    </source>
</evidence>
<dbReference type="PROSITE" id="PS50267">
    <property type="entry name" value="NA_NEUROTRAN_SYMP_3"/>
    <property type="match status" value="1"/>
</dbReference>
<keyword evidence="2" id="KW-0813">Transport</keyword>
<keyword evidence="8" id="KW-1185">Reference proteome</keyword>
<dbReference type="PANTHER" id="PTHR11616">
    <property type="entry name" value="SODIUM/CHLORIDE DEPENDENT TRANSPORTER"/>
    <property type="match status" value="1"/>
</dbReference>
<comment type="subcellular location">
    <subcellularLocation>
        <location evidence="1">Membrane</location>
        <topology evidence="1">Multi-pass membrane protein</topology>
    </subcellularLocation>
</comment>
<keyword evidence="3" id="KW-0812">Transmembrane</keyword>
<evidence type="ECO:0000256" key="6">
    <source>
        <dbReference type="PIRSR" id="PIRSR600175-1"/>
    </source>
</evidence>
<sequence length="123" mass="13589">MKKENCRGLLVASKRWETLETALWCWVWSEAPPLPCSLGHSVAMAHAPEPDPAASDLGEERPKWDNKAQYFLSCIGFAVGLGNIWRFPYLCQTYGGGKHQPQSPPQARPGCLVSLFPGPQLLP</sequence>
<dbReference type="GO" id="GO:0035725">
    <property type="term" value="P:sodium ion transmembrane transport"/>
    <property type="evidence" value="ECO:0007669"/>
    <property type="project" value="TreeGrafter"/>
</dbReference>
<evidence type="ECO:0000313" key="7">
    <source>
        <dbReference type="Ensembl" id="ENSPTEP00000008683.1"/>
    </source>
</evidence>
<dbReference type="Proteomes" id="UP000694416">
    <property type="component" value="Unplaced"/>
</dbReference>
<dbReference type="AlphaFoldDB" id="A0A8C9LK43"/>
<keyword evidence="4" id="KW-1133">Transmembrane helix</keyword>
<name>A0A8C9LK43_9PRIM</name>
<dbReference type="InterPro" id="IPR037272">
    <property type="entry name" value="SNS_sf"/>
</dbReference>
<dbReference type="PANTHER" id="PTHR11616:SF109">
    <property type="entry name" value="INACTIVE SODIUM-DEPENDENT NEUTRAL AMINO ACID TRANSPORTER B(0)AT3"/>
    <property type="match status" value="1"/>
</dbReference>
<dbReference type="GO" id="GO:0006865">
    <property type="term" value="P:amino acid transport"/>
    <property type="evidence" value="ECO:0007669"/>
    <property type="project" value="TreeGrafter"/>
</dbReference>
<reference evidence="7" key="2">
    <citation type="submission" date="2025-09" db="UniProtKB">
        <authorList>
            <consortium name="Ensembl"/>
        </authorList>
    </citation>
    <scope>IDENTIFICATION</scope>
</reference>
<keyword evidence="6" id="KW-0915">Sodium</keyword>
<dbReference type="InterPro" id="IPR000175">
    <property type="entry name" value="Na/ntran_symport"/>
</dbReference>
<feature type="binding site" evidence="6">
    <location>
        <position position="83"/>
    </location>
    <ligand>
        <name>Na(+)</name>
        <dbReference type="ChEBI" id="CHEBI:29101"/>
        <label>1</label>
    </ligand>
</feature>
<keyword evidence="5" id="KW-0472">Membrane</keyword>
<evidence type="ECO:0000256" key="5">
    <source>
        <dbReference type="ARBA" id="ARBA00023136"/>
    </source>
</evidence>
<evidence type="ECO:0000256" key="3">
    <source>
        <dbReference type="ARBA" id="ARBA00022692"/>
    </source>
</evidence>
<protein>
    <submittedName>
        <fullName evidence="7">Uncharacterized protein</fullName>
    </submittedName>
</protein>
<dbReference type="SUPFAM" id="SSF161070">
    <property type="entry name" value="SNF-like"/>
    <property type="match status" value="1"/>
</dbReference>
<organism evidence="7 8">
    <name type="scientific">Piliocolobus tephrosceles</name>
    <name type="common">Ugandan red Colobus</name>
    <dbReference type="NCBI Taxonomy" id="591936"/>
    <lineage>
        <taxon>Eukaryota</taxon>
        <taxon>Metazoa</taxon>
        <taxon>Chordata</taxon>
        <taxon>Craniata</taxon>
        <taxon>Vertebrata</taxon>
        <taxon>Euteleostomi</taxon>
        <taxon>Mammalia</taxon>
        <taxon>Eutheria</taxon>
        <taxon>Euarchontoglires</taxon>
        <taxon>Primates</taxon>
        <taxon>Haplorrhini</taxon>
        <taxon>Catarrhini</taxon>
        <taxon>Cercopithecidae</taxon>
        <taxon>Colobinae</taxon>
        <taxon>Piliocolobus</taxon>
    </lineage>
</organism>
<dbReference type="GO" id="GO:0022857">
    <property type="term" value="F:transmembrane transporter activity"/>
    <property type="evidence" value="ECO:0007669"/>
    <property type="project" value="UniProtKB-ARBA"/>
</dbReference>
<evidence type="ECO:0000256" key="1">
    <source>
        <dbReference type="ARBA" id="ARBA00004141"/>
    </source>
</evidence>
<reference evidence="7" key="1">
    <citation type="submission" date="2025-08" db="UniProtKB">
        <authorList>
            <consortium name="Ensembl"/>
        </authorList>
    </citation>
    <scope>IDENTIFICATION</scope>
</reference>
<dbReference type="GO" id="GO:0005886">
    <property type="term" value="C:plasma membrane"/>
    <property type="evidence" value="ECO:0007669"/>
    <property type="project" value="TreeGrafter"/>
</dbReference>
<dbReference type="Pfam" id="PF00209">
    <property type="entry name" value="SNF"/>
    <property type="match status" value="1"/>
</dbReference>